<dbReference type="Gene3D" id="3.30.530.20">
    <property type="match status" value="1"/>
</dbReference>
<reference evidence="1 2" key="1">
    <citation type="submission" date="2016-11" db="EMBL/GenBank/DDBJ databases">
        <title>Study of marine rhodopsin-containing bacteria.</title>
        <authorList>
            <person name="Yoshizawa S."/>
            <person name="Kumagai Y."/>
            <person name="Kogure K."/>
        </authorList>
    </citation>
    <scope>NUCLEOTIDE SEQUENCE [LARGE SCALE GENOMIC DNA]</scope>
    <source>
        <strain evidence="1 2">SAORIC-28</strain>
    </source>
</reference>
<gene>
    <name evidence="1" type="ORF">BSZ37_05785</name>
</gene>
<protein>
    <recommendedName>
        <fullName evidence="3">Polyketide cyclase</fullName>
    </recommendedName>
</protein>
<dbReference type="RefSeq" id="WP_095509628.1">
    <property type="nucleotide sequence ID" value="NZ_MQWD01000001.1"/>
</dbReference>
<evidence type="ECO:0000313" key="2">
    <source>
        <dbReference type="Proteomes" id="UP000216339"/>
    </source>
</evidence>
<evidence type="ECO:0008006" key="3">
    <source>
        <dbReference type="Google" id="ProtNLM"/>
    </source>
</evidence>
<accession>A0A271IXL2</accession>
<dbReference type="Pfam" id="PF10604">
    <property type="entry name" value="Polyketide_cyc2"/>
    <property type="match status" value="1"/>
</dbReference>
<keyword evidence="2" id="KW-1185">Reference proteome</keyword>
<dbReference type="EMBL" id="MQWD01000001">
    <property type="protein sequence ID" value="PAP75986.1"/>
    <property type="molecule type" value="Genomic_DNA"/>
</dbReference>
<dbReference type="Proteomes" id="UP000216339">
    <property type="component" value="Unassembled WGS sequence"/>
</dbReference>
<comment type="caution">
    <text evidence="1">The sequence shown here is derived from an EMBL/GenBank/DDBJ whole genome shotgun (WGS) entry which is preliminary data.</text>
</comment>
<organism evidence="1 2">
    <name type="scientific">Rubrivirga marina</name>
    <dbReference type="NCBI Taxonomy" id="1196024"/>
    <lineage>
        <taxon>Bacteria</taxon>
        <taxon>Pseudomonadati</taxon>
        <taxon>Rhodothermota</taxon>
        <taxon>Rhodothermia</taxon>
        <taxon>Rhodothermales</taxon>
        <taxon>Rubricoccaceae</taxon>
        <taxon>Rubrivirga</taxon>
    </lineage>
</organism>
<dbReference type="InterPro" id="IPR019587">
    <property type="entry name" value="Polyketide_cyclase/dehydratase"/>
</dbReference>
<evidence type="ECO:0000313" key="1">
    <source>
        <dbReference type="EMBL" id="PAP75986.1"/>
    </source>
</evidence>
<dbReference type="SUPFAM" id="SSF55961">
    <property type="entry name" value="Bet v1-like"/>
    <property type="match status" value="1"/>
</dbReference>
<dbReference type="AlphaFoldDB" id="A0A271IXL2"/>
<proteinExistence type="predicted"/>
<sequence length="150" mass="16535">MRVEHALRIAAPPDVVWAVTEDVERWPELTPTITSVTRVDDGPLRLGSQARIKQPAQPEAVWTVTEFVDGERFAWETRRPGLRMTGSHRVSLSGNGTTNHLGVEASGVLAVLLGPFLRPVMHRALVQENEGMKARCEAIARERAQAPSLP</sequence>
<name>A0A271IXL2_9BACT</name>
<dbReference type="OrthoDB" id="191189at2"/>
<dbReference type="InterPro" id="IPR023393">
    <property type="entry name" value="START-like_dom_sf"/>
</dbReference>